<evidence type="ECO:0000256" key="16">
    <source>
        <dbReference type="ARBA" id="ARBA00068317"/>
    </source>
</evidence>
<sequence length="273" mass="30380">MWCREAAKRWFSTAVLVEKREGYAVMRMNRPPVNSLNLELLQSLDATLASLETDKSIKGVVLASSNPKIFSAGLDLLELHRPDTTRLREFWRSLQHLYMRLYMSPLATVAAIEGHSPAGGCALAMGCDARVMATGKPLIGMNEAKFGLVAPFWIKNVMVNLIGHRESERMLGLGLQVDAATAKRIGLVDEAVPHELVLATAEATLQEWLAIPAHARRATKDLVRRDTVEQLRANLQTDEDDVVRLVETESIQMALDKYLASLKQQERPRAKNA</sequence>
<evidence type="ECO:0000256" key="12">
    <source>
        <dbReference type="ARBA" id="ARBA00051293"/>
    </source>
</evidence>
<keyword evidence="7" id="KW-0007">Acetylation</keyword>
<dbReference type="Gene3D" id="6.10.250.170">
    <property type="match status" value="1"/>
</dbReference>
<comment type="catalytic activity">
    <reaction evidence="11">
        <text>(3Z)-decenoyl-CoA = (2E)-decenoyl-CoA</text>
        <dbReference type="Rhea" id="RHEA:77195"/>
        <dbReference type="ChEBI" id="CHEBI:61406"/>
        <dbReference type="ChEBI" id="CHEBI:195601"/>
    </reaction>
    <physiologicalReaction direction="left-to-right" evidence="11">
        <dbReference type="Rhea" id="RHEA:77196"/>
    </physiologicalReaction>
</comment>
<evidence type="ECO:0000256" key="8">
    <source>
        <dbReference type="ARBA" id="ARBA00023098"/>
    </source>
</evidence>
<dbReference type="OrthoDB" id="1696280at2759"/>
<dbReference type="Pfam" id="PF00378">
    <property type="entry name" value="ECH_1"/>
    <property type="match status" value="1"/>
</dbReference>
<comment type="function">
    <text evidence="15">Key enzyme of fatty acid beta-oxidation. Able to isomerize both 3-cis (3Z) and 3-trans (3E) double bonds into the 2-trans (2E) form in a range of enoyl-CoA species, with a preference for (3Z)-enoyl-CoAs over (3E)-enoyl-CoAs. The catalytic efficiency of this enzyme is not affected by the fatty acyl chain length.</text>
</comment>
<protein>
    <recommendedName>
        <fullName evidence="16">Enoyl-CoA delta isomerase 1, mitochondrial</fullName>
    </recommendedName>
    <alternativeName>
        <fullName evidence="17">3,2-trans-enoyl-CoA isomerase</fullName>
    </alternativeName>
</protein>
<evidence type="ECO:0000256" key="7">
    <source>
        <dbReference type="ARBA" id="ARBA00022990"/>
    </source>
</evidence>
<evidence type="ECO:0000313" key="21">
    <source>
        <dbReference type="Proteomes" id="UP000332933"/>
    </source>
</evidence>
<evidence type="ECO:0000256" key="4">
    <source>
        <dbReference type="ARBA" id="ARBA00011233"/>
    </source>
</evidence>
<dbReference type="EMBL" id="VJMH01005170">
    <property type="protein sequence ID" value="KAF0699552.1"/>
    <property type="molecule type" value="Genomic_DNA"/>
</dbReference>
<comment type="subcellular location">
    <subcellularLocation>
        <location evidence="1">Mitochondrion matrix</location>
    </subcellularLocation>
</comment>
<dbReference type="PANTHER" id="PTHR11941:SF45">
    <property type="entry name" value="ENOYL-COA DELTA ISOMERASE 1, MITOCHONDRIAL"/>
    <property type="match status" value="1"/>
</dbReference>
<accession>A0A485KP95</accession>
<keyword evidence="9" id="KW-0496">Mitochondrion</keyword>
<proteinExistence type="inferred from homology"/>
<dbReference type="EMBL" id="CAADRA010005191">
    <property type="protein sequence ID" value="VFT86768.1"/>
    <property type="molecule type" value="Genomic_DNA"/>
</dbReference>
<dbReference type="GO" id="GO:0004165">
    <property type="term" value="F:delta(3)-delta(2)-enoyl-CoA isomerase activity"/>
    <property type="evidence" value="ECO:0007669"/>
    <property type="project" value="UniProtKB-EC"/>
</dbReference>
<reference evidence="19" key="2">
    <citation type="submission" date="2019-06" db="EMBL/GenBank/DDBJ databases">
        <title>Genomics analysis of Aphanomyces spp. identifies a new class of oomycete effector associated with host adaptation.</title>
        <authorList>
            <person name="Gaulin E."/>
        </authorList>
    </citation>
    <scope>NUCLEOTIDE SEQUENCE</scope>
    <source>
        <strain evidence="19">CBS 578.67</strain>
    </source>
</reference>
<keyword evidence="5" id="KW-0276">Fatty acid metabolism</keyword>
<evidence type="ECO:0000256" key="13">
    <source>
        <dbReference type="ARBA" id="ARBA00052376"/>
    </source>
</evidence>
<comment type="pathway">
    <text evidence="2">Lipid metabolism; fatty acid beta-oxidation.</text>
</comment>
<evidence type="ECO:0000256" key="3">
    <source>
        <dbReference type="ARBA" id="ARBA00005254"/>
    </source>
</evidence>
<evidence type="ECO:0000313" key="19">
    <source>
        <dbReference type="EMBL" id="KAF0699552.1"/>
    </source>
</evidence>
<evidence type="ECO:0000256" key="1">
    <source>
        <dbReference type="ARBA" id="ARBA00004305"/>
    </source>
</evidence>
<evidence type="ECO:0000256" key="11">
    <source>
        <dbReference type="ARBA" id="ARBA00050938"/>
    </source>
</evidence>
<dbReference type="AlphaFoldDB" id="A0A485KP95"/>
<dbReference type="GO" id="GO:0005759">
    <property type="term" value="C:mitochondrial matrix"/>
    <property type="evidence" value="ECO:0007669"/>
    <property type="project" value="UniProtKB-SubCell"/>
</dbReference>
<comment type="subunit">
    <text evidence="4">Homotrimer.</text>
</comment>
<keyword evidence="10" id="KW-0413">Isomerase</keyword>
<dbReference type="InterPro" id="IPR018376">
    <property type="entry name" value="Enoyl-CoA_hyd/isom_CS"/>
</dbReference>
<evidence type="ECO:0000256" key="10">
    <source>
        <dbReference type="ARBA" id="ARBA00023235"/>
    </source>
</evidence>
<comment type="catalytic activity">
    <reaction evidence="14">
        <text>(3Z)-octenoyl-CoA = (2E)-octenoyl-CoA</text>
        <dbReference type="Rhea" id="RHEA:46044"/>
        <dbReference type="ChEBI" id="CHEBI:62242"/>
        <dbReference type="ChEBI" id="CHEBI:85640"/>
    </reaction>
    <physiologicalReaction direction="left-to-right" evidence="14">
        <dbReference type="Rhea" id="RHEA:46045"/>
    </physiologicalReaction>
</comment>
<organism evidence="20 21">
    <name type="scientific">Aphanomyces stellatus</name>
    <dbReference type="NCBI Taxonomy" id="120398"/>
    <lineage>
        <taxon>Eukaryota</taxon>
        <taxon>Sar</taxon>
        <taxon>Stramenopiles</taxon>
        <taxon>Oomycota</taxon>
        <taxon>Saprolegniomycetes</taxon>
        <taxon>Saprolegniales</taxon>
        <taxon>Verrucalvaceae</taxon>
        <taxon>Aphanomyces</taxon>
    </lineage>
</organism>
<keyword evidence="8" id="KW-0443">Lipid metabolism</keyword>
<keyword evidence="21" id="KW-1185">Reference proteome</keyword>
<dbReference type="Proteomes" id="UP000332933">
    <property type="component" value="Unassembled WGS sequence"/>
</dbReference>
<dbReference type="InterPro" id="IPR001753">
    <property type="entry name" value="Enoyl-CoA_hydra/iso"/>
</dbReference>
<evidence type="ECO:0000256" key="6">
    <source>
        <dbReference type="ARBA" id="ARBA00022946"/>
    </source>
</evidence>
<comment type="similarity">
    <text evidence="3 18">Belongs to the enoyl-CoA hydratase/isomerase family.</text>
</comment>
<evidence type="ECO:0000256" key="9">
    <source>
        <dbReference type="ARBA" id="ARBA00023128"/>
    </source>
</evidence>
<reference evidence="20 21" key="1">
    <citation type="submission" date="2019-03" db="EMBL/GenBank/DDBJ databases">
        <authorList>
            <person name="Gaulin E."/>
            <person name="Dumas B."/>
        </authorList>
    </citation>
    <scope>NUCLEOTIDE SEQUENCE [LARGE SCALE GENOMIC DNA]</scope>
    <source>
        <strain evidence="20">CBS 568.67</strain>
    </source>
</reference>
<dbReference type="FunFam" id="3.90.226.10:FF:000034">
    <property type="entry name" value="Enoyl-CoA delta isomerase 1"/>
    <property type="match status" value="1"/>
</dbReference>
<dbReference type="SUPFAM" id="SSF52096">
    <property type="entry name" value="ClpP/crotonase"/>
    <property type="match status" value="1"/>
</dbReference>
<dbReference type="GO" id="GO:0006635">
    <property type="term" value="P:fatty acid beta-oxidation"/>
    <property type="evidence" value="ECO:0007669"/>
    <property type="project" value="TreeGrafter"/>
</dbReference>
<dbReference type="InterPro" id="IPR029045">
    <property type="entry name" value="ClpP/crotonase-like_dom_sf"/>
</dbReference>
<keyword evidence="6" id="KW-0809">Transit peptide</keyword>
<evidence type="ECO:0000256" key="5">
    <source>
        <dbReference type="ARBA" id="ARBA00022832"/>
    </source>
</evidence>
<dbReference type="CDD" id="cd06558">
    <property type="entry name" value="crotonase-like"/>
    <property type="match status" value="1"/>
</dbReference>
<evidence type="ECO:0000256" key="17">
    <source>
        <dbReference type="ARBA" id="ARBA00083575"/>
    </source>
</evidence>
<dbReference type="PROSITE" id="PS00166">
    <property type="entry name" value="ENOYL_COA_HYDRATASE"/>
    <property type="match status" value="1"/>
</dbReference>
<comment type="catalytic activity">
    <reaction evidence="12">
        <text>(2E)-tetradecenoyl-CoA = (3Z)-tetradecenoyl-CoA</text>
        <dbReference type="Rhea" id="RHEA:29847"/>
        <dbReference type="ChEBI" id="CHEBI:61405"/>
        <dbReference type="ChEBI" id="CHEBI:61968"/>
    </reaction>
    <physiologicalReaction direction="right-to-left" evidence="12">
        <dbReference type="Rhea" id="RHEA:29849"/>
    </physiologicalReaction>
</comment>
<evidence type="ECO:0000256" key="2">
    <source>
        <dbReference type="ARBA" id="ARBA00005005"/>
    </source>
</evidence>
<evidence type="ECO:0000256" key="18">
    <source>
        <dbReference type="RuleBase" id="RU003707"/>
    </source>
</evidence>
<comment type="catalytic activity">
    <reaction evidence="13">
        <text>(3Z)-dodecenoyl-CoA = (2E)-dodecenoyl-CoA</text>
        <dbReference type="Rhea" id="RHEA:23716"/>
        <dbReference type="ChEBI" id="CHEBI:57330"/>
        <dbReference type="ChEBI" id="CHEBI:58543"/>
        <dbReference type="EC" id="5.3.3.8"/>
    </reaction>
    <physiologicalReaction direction="left-to-right" evidence="13">
        <dbReference type="Rhea" id="RHEA:23717"/>
    </physiologicalReaction>
</comment>
<gene>
    <name evidence="20" type="primary">Aste57867_9889</name>
    <name evidence="19" type="ORF">As57867_009850</name>
    <name evidence="20" type="ORF">ASTE57867_9889</name>
</gene>
<evidence type="ECO:0000256" key="15">
    <source>
        <dbReference type="ARBA" id="ARBA00056147"/>
    </source>
</evidence>
<evidence type="ECO:0000256" key="14">
    <source>
        <dbReference type="ARBA" id="ARBA00052542"/>
    </source>
</evidence>
<dbReference type="Gene3D" id="3.90.226.10">
    <property type="entry name" value="2-enoyl-CoA Hydratase, Chain A, domain 1"/>
    <property type="match status" value="1"/>
</dbReference>
<name>A0A485KP95_9STRA</name>
<evidence type="ECO:0000313" key="20">
    <source>
        <dbReference type="EMBL" id="VFT86768.1"/>
    </source>
</evidence>
<dbReference type="PANTHER" id="PTHR11941">
    <property type="entry name" value="ENOYL-COA HYDRATASE-RELATED"/>
    <property type="match status" value="1"/>
</dbReference>